<dbReference type="Gene3D" id="1.10.1220.10">
    <property type="entry name" value="Met repressor-like"/>
    <property type="match status" value="1"/>
</dbReference>
<dbReference type="GO" id="GO:0006355">
    <property type="term" value="P:regulation of DNA-templated transcription"/>
    <property type="evidence" value="ECO:0007669"/>
    <property type="project" value="InterPro"/>
</dbReference>
<organism evidence="3">
    <name type="scientific">hydrothermal vent metagenome</name>
    <dbReference type="NCBI Taxonomy" id="652676"/>
    <lineage>
        <taxon>unclassified sequences</taxon>
        <taxon>metagenomes</taxon>
        <taxon>ecological metagenomes</taxon>
    </lineage>
</organism>
<reference evidence="3" key="1">
    <citation type="submission" date="2018-06" db="EMBL/GenBank/DDBJ databases">
        <authorList>
            <person name="Zhirakovskaya E."/>
        </authorList>
    </citation>
    <scope>NUCLEOTIDE SEQUENCE</scope>
</reference>
<dbReference type="GO" id="GO:0006351">
    <property type="term" value="P:DNA-templated transcription"/>
    <property type="evidence" value="ECO:0007669"/>
    <property type="project" value="TreeGrafter"/>
</dbReference>
<dbReference type="AlphaFoldDB" id="A0A3B0VSV7"/>
<evidence type="ECO:0008006" key="4">
    <source>
        <dbReference type="Google" id="ProtNLM"/>
    </source>
</evidence>
<comment type="similarity">
    <text evidence="1">Belongs to the RelB/DinJ antitoxin family.</text>
</comment>
<dbReference type="InterPro" id="IPR026262">
    <property type="entry name" value="DinJ"/>
</dbReference>
<sequence>MTNVTVQARISPELKQQVEAVFDAVGMTTAEAIRVFLKQAVNSGGLPFQPTAKMPNQETAAAIMELEDGGGEQLQTADDLFADW</sequence>
<dbReference type="GO" id="GO:0000987">
    <property type="term" value="F:cis-regulatory region sequence-specific DNA binding"/>
    <property type="evidence" value="ECO:0007669"/>
    <property type="project" value="InterPro"/>
</dbReference>
<name>A0A3B0VSV7_9ZZZZ</name>
<dbReference type="GO" id="GO:0044010">
    <property type="term" value="P:single-species biofilm formation"/>
    <property type="evidence" value="ECO:0007669"/>
    <property type="project" value="InterPro"/>
</dbReference>
<dbReference type="PANTHER" id="PTHR38781:SF1">
    <property type="entry name" value="ANTITOXIN DINJ-RELATED"/>
    <property type="match status" value="1"/>
</dbReference>
<evidence type="ECO:0000256" key="2">
    <source>
        <dbReference type="ARBA" id="ARBA00022649"/>
    </source>
</evidence>
<dbReference type="GO" id="GO:0015643">
    <property type="term" value="F:toxic substance binding"/>
    <property type="evidence" value="ECO:0007669"/>
    <property type="project" value="InterPro"/>
</dbReference>
<keyword evidence="2" id="KW-1277">Toxin-antitoxin system</keyword>
<dbReference type="Pfam" id="PF04221">
    <property type="entry name" value="RelB"/>
    <property type="match status" value="1"/>
</dbReference>
<protein>
    <recommendedName>
        <fullName evidence="4">DNA-damage-inducible protein J</fullName>
    </recommendedName>
</protein>
<dbReference type="InterPro" id="IPR013321">
    <property type="entry name" value="Arc_rbn_hlx_hlx"/>
</dbReference>
<dbReference type="NCBIfam" id="TIGR02384">
    <property type="entry name" value="RelB_DinJ"/>
    <property type="match status" value="1"/>
</dbReference>
<proteinExistence type="inferred from homology"/>
<dbReference type="PANTHER" id="PTHR38781">
    <property type="entry name" value="ANTITOXIN DINJ-RELATED"/>
    <property type="match status" value="1"/>
</dbReference>
<evidence type="ECO:0000256" key="1">
    <source>
        <dbReference type="ARBA" id="ARBA00010562"/>
    </source>
</evidence>
<dbReference type="EMBL" id="UOEU01001090">
    <property type="protein sequence ID" value="VAW43480.1"/>
    <property type="molecule type" value="Genomic_DNA"/>
</dbReference>
<gene>
    <name evidence="3" type="ORF">MNBD_CHLOROFLEXI01-1294</name>
</gene>
<accession>A0A3B0VSV7</accession>
<dbReference type="PIRSF" id="PIRSF003108">
    <property type="entry name" value="DinJ"/>
    <property type="match status" value="1"/>
</dbReference>
<dbReference type="InterPro" id="IPR007337">
    <property type="entry name" value="RelB/DinJ"/>
</dbReference>
<evidence type="ECO:0000313" key="3">
    <source>
        <dbReference type="EMBL" id="VAW43480.1"/>
    </source>
</evidence>